<comment type="pathway">
    <text evidence="8">Amino-sugar metabolism; N-acetylneuraminate degradation; D-fructose 6-phosphate from N-acetylneuraminate: step 4/5.</text>
</comment>
<evidence type="ECO:0000256" key="9">
    <source>
        <dbReference type="PIRNR" id="PIRNR038994"/>
    </source>
</evidence>
<evidence type="ECO:0000256" key="7">
    <source>
        <dbReference type="ARBA" id="ARBA00047647"/>
    </source>
</evidence>
<dbReference type="NCBIfam" id="TIGR00221">
    <property type="entry name" value="nagA"/>
    <property type="match status" value="1"/>
</dbReference>
<feature type="binding site" evidence="12">
    <location>
        <position position="196"/>
    </location>
    <ligand>
        <name>Zn(2+)</name>
        <dbReference type="ChEBI" id="CHEBI:29105"/>
    </ligand>
</feature>
<dbReference type="PIRSF" id="PIRSF038994">
    <property type="entry name" value="NagA"/>
    <property type="match status" value="1"/>
</dbReference>
<accession>I0GSV5</accession>
<comment type="similarity">
    <text evidence="1 9">Belongs to the metallo-dependent hydrolases superfamily. NagA family.</text>
</comment>
<gene>
    <name evidence="14" type="primary">nagA</name>
    <name evidence="14" type="ordered locus">SELR_21340</name>
</gene>
<dbReference type="RefSeq" id="WP_014425270.1">
    <property type="nucleotide sequence ID" value="NC_017068.1"/>
</dbReference>
<dbReference type="SUPFAM" id="SSF51556">
    <property type="entry name" value="Metallo-dependent hydrolases"/>
    <property type="match status" value="1"/>
</dbReference>
<evidence type="ECO:0000313" key="14">
    <source>
        <dbReference type="EMBL" id="BAL83842.1"/>
    </source>
</evidence>
<reference evidence="14 15" key="1">
    <citation type="submission" date="2011-10" db="EMBL/GenBank/DDBJ databases">
        <title>Whole genome sequence of Selenomonas ruminantium subsp. lactilytica TAM6421.</title>
        <authorList>
            <person name="Oguchi A."/>
            <person name="Ankai A."/>
            <person name="Kaneko J."/>
            <person name="Yamada-Narita S."/>
            <person name="Fukui S."/>
            <person name="Takahashi M."/>
            <person name="Onodera T."/>
            <person name="Kojima S."/>
            <person name="Fushimi T."/>
            <person name="Abe N."/>
            <person name="Kamio Y."/>
            <person name="Yamazaki S."/>
            <person name="Fujita N."/>
        </authorList>
    </citation>
    <scope>NUCLEOTIDE SEQUENCE [LARGE SCALE GENOMIC DNA]</scope>
    <source>
        <strain evidence="15">NBRC 103574 / TAM6421</strain>
    </source>
</reference>
<dbReference type="InterPro" id="IPR006680">
    <property type="entry name" value="Amidohydro-rel"/>
</dbReference>
<dbReference type="eggNOG" id="COG1820">
    <property type="taxonomic scope" value="Bacteria"/>
</dbReference>
<dbReference type="GO" id="GO:0008448">
    <property type="term" value="F:N-acetylglucosamine-6-phosphate deacetylase activity"/>
    <property type="evidence" value="ECO:0007669"/>
    <property type="project" value="UniProtKB-EC"/>
</dbReference>
<feature type="binding site" evidence="11">
    <location>
        <position position="253"/>
    </location>
    <ligand>
        <name>substrate</name>
    </ligand>
</feature>
<feature type="binding site" evidence="11">
    <location>
        <begin position="309"/>
        <end position="311"/>
    </location>
    <ligand>
        <name>substrate</name>
    </ligand>
</feature>
<evidence type="ECO:0000256" key="6">
    <source>
        <dbReference type="ARBA" id="ARBA00023277"/>
    </source>
</evidence>
<keyword evidence="5 9" id="KW-0378">Hydrolase</keyword>
<dbReference type="InterPro" id="IPR032466">
    <property type="entry name" value="Metal_Hydrolase"/>
</dbReference>
<sequence>MLAIKNGKFIVPNAAGDFVFREEGALLCEGEKIKGFVSEAEIPAGAEVIDAQGNYVAPGFLNVHIHGCAGADTMDCTEEALAKMARLQAETGVTGFLPTTMTCRWHEVEDALATVMDTMENKPAGAQILGAHMEGPFISPAKKGAQAEENIRKADYKLVKPWEKVVKIITLAPEELPDYDFADKCHAAGITVSIGHTAADYDKAIEAVREHGIHHFTHVYNAMTGFSHRAPGVVGAAFDTADAYCEIIADNVHSHPAAQRLLYHAKSGKNIVLITDSLRACGLGDGPSELGGQEVFVKGELATLKDGTIAGSVATMNRCVKIFWENTGAPLPQIIEMVTKNPAQELGWYAERGSLTAGKRADIVIFDDEVSIQQTIIGGKKS</sequence>
<feature type="binding site" evidence="11">
    <location>
        <begin position="221"/>
        <end position="222"/>
    </location>
    <ligand>
        <name>substrate</name>
    </ligand>
</feature>
<dbReference type="Pfam" id="PF01979">
    <property type="entry name" value="Amidohydro_1"/>
    <property type="match status" value="1"/>
</dbReference>
<feature type="domain" description="Amidohydrolase-related" evidence="13">
    <location>
        <begin position="55"/>
        <end position="380"/>
    </location>
</feature>
<dbReference type="Proteomes" id="UP000007887">
    <property type="component" value="Chromosome"/>
</dbReference>
<protein>
    <recommendedName>
        <fullName evidence="3">N-acetylglucosamine-6-phosphate deacetylase</fullName>
        <ecNumber evidence="2">3.5.1.25</ecNumber>
    </recommendedName>
</protein>
<dbReference type="InterPro" id="IPR003764">
    <property type="entry name" value="GlcNAc_6-P_deAcase"/>
</dbReference>
<dbReference type="HOGENOM" id="CLU_032482_2_1_9"/>
<organism evidence="14 15">
    <name type="scientific">Selenomonas ruminantium subsp. lactilytica (strain NBRC 103574 / TAM6421)</name>
    <dbReference type="NCBI Taxonomy" id="927704"/>
    <lineage>
        <taxon>Bacteria</taxon>
        <taxon>Bacillati</taxon>
        <taxon>Bacillota</taxon>
        <taxon>Negativicutes</taxon>
        <taxon>Selenomonadales</taxon>
        <taxon>Selenomonadaceae</taxon>
        <taxon>Selenomonas</taxon>
    </lineage>
</organism>
<dbReference type="EC" id="3.5.1.25" evidence="2"/>
<keyword evidence="6 9" id="KW-0119">Carbohydrate metabolism</keyword>
<feature type="binding site" evidence="11">
    <location>
        <position position="145"/>
    </location>
    <ligand>
        <name>substrate</name>
    </ligand>
</feature>
<feature type="binding site" evidence="11">
    <location>
        <position position="229"/>
    </location>
    <ligand>
        <name>substrate</name>
    </ligand>
</feature>
<feature type="binding site" evidence="12">
    <location>
        <position position="218"/>
    </location>
    <ligand>
        <name>Zn(2+)</name>
        <dbReference type="ChEBI" id="CHEBI:29105"/>
    </ligand>
</feature>
<evidence type="ECO:0000256" key="4">
    <source>
        <dbReference type="ARBA" id="ARBA00022723"/>
    </source>
</evidence>
<dbReference type="PANTHER" id="PTHR11113">
    <property type="entry name" value="N-ACETYLGLUCOSAMINE-6-PHOSPHATE DEACETYLASE"/>
    <property type="match status" value="1"/>
</dbReference>
<feature type="binding site" evidence="12">
    <location>
        <position position="134"/>
    </location>
    <ligand>
        <name>Zn(2+)</name>
        <dbReference type="ChEBI" id="CHEBI:29105"/>
    </ligand>
</feature>
<dbReference type="GO" id="GO:0006046">
    <property type="term" value="P:N-acetylglucosamine catabolic process"/>
    <property type="evidence" value="ECO:0007669"/>
    <property type="project" value="TreeGrafter"/>
</dbReference>
<evidence type="ECO:0000256" key="1">
    <source>
        <dbReference type="ARBA" id="ARBA00010716"/>
    </source>
</evidence>
<feature type="active site" description="Proton donor/acceptor" evidence="10">
    <location>
        <position position="276"/>
    </location>
</feature>
<evidence type="ECO:0000256" key="11">
    <source>
        <dbReference type="PIRSR" id="PIRSR038994-2"/>
    </source>
</evidence>
<evidence type="ECO:0000256" key="10">
    <source>
        <dbReference type="PIRSR" id="PIRSR038994-1"/>
    </source>
</evidence>
<dbReference type="PATRIC" id="fig|927704.6.peg.2211"/>
<dbReference type="SUPFAM" id="SSF51338">
    <property type="entry name" value="Composite domain of metallo-dependent hydrolases"/>
    <property type="match status" value="1"/>
</dbReference>
<evidence type="ECO:0000256" key="3">
    <source>
        <dbReference type="ARBA" id="ARBA00018029"/>
    </source>
</evidence>
<proteinExistence type="inferred from homology"/>
<evidence type="ECO:0000256" key="8">
    <source>
        <dbReference type="ARBA" id="ARBA00060590"/>
    </source>
</evidence>
<evidence type="ECO:0000259" key="13">
    <source>
        <dbReference type="Pfam" id="PF01979"/>
    </source>
</evidence>
<dbReference type="PANTHER" id="PTHR11113:SF14">
    <property type="entry name" value="N-ACETYLGLUCOSAMINE-6-PHOSPHATE DEACETYLASE"/>
    <property type="match status" value="1"/>
</dbReference>
<dbReference type="FunFam" id="3.20.20.140:FF:000004">
    <property type="entry name" value="N-acetylglucosamine-6-phosphate deacetylase"/>
    <property type="match status" value="1"/>
</dbReference>
<keyword evidence="4 12" id="KW-0479">Metal-binding</keyword>
<dbReference type="KEGG" id="sri:SELR_21340"/>
<evidence type="ECO:0000313" key="15">
    <source>
        <dbReference type="Proteomes" id="UP000007887"/>
    </source>
</evidence>
<dbReference type="Gene3D" id="3.20.20.140">
    <property type="entry name" value="Metal-dependent hydrolases"/>
    <property type="match status" value="1"/>
</dbReference>
<dbReference type="OrthoDB" id="9776488at2"/>
<evidence type="ECO:0000256" key="12">
    <source>
        <dbReference type="PIRSR" id="PIRSR038994-3"/>
    </source>
</evidence>
<comment type="cofactor">
    <cofactor evidence="12">
        <name>a divalent metal cation</name>
        <dbReference type="ChEBI" id="CHEBI:60240"/>
    </cofactor>
    <text evidence="12">Binds 1 divalent metal cation per subunit.</text>
</comment>
<dbReference type="CDD" id="cd00854">
    <property type="entry name" value="NagA"/>
    <property type="match status" value="1"/>
</dbReference>
<comment type="catalytic activity">
    <reaction evidence="7">
        <text>N-acetyl-D-glucosamine 6-phosphate + H2O = D-glucosamine 6-phosphate + acetate</text>
        <dbReference type="Rhea" id="RHEA:22936"/>
        <dbReference type="ChEBI" id="CHEBI:15377"/>
        <dbReference type="ChEBI" id="CHEBI:30089"/>
        <dbReference type="ChEBI" id="CHEBI:57513"/>
        <dbReference type="ChEBI" id="CHEBI:58725"/>
        <dbReference type="EC" id="3.5.1.25"/>
    </reaction>
</comment>
<dbReference type="EMBL" id="AP012292">
    <property type="protein sequence ID" value="BAL83842.1"/>
    <property type="molecule type" value="Genomic_DNA"/>
</dbReference>
<dbReference type="GO" id="GO:0046872">
    <property type="term" value="F:metal ion binding"/>
    <property type="evidence" value="ECO:0007669"/>
    <property type="project" value="UniProtKB-KW"/>
</dbReference>
<dbReference type="InterPro" id="IPR011059">
    <property type="entry name" value="Metal-dep_hydrolase_composite"/>
</dbReference>
<evidence type="ECO:0000256" key="5">
    <source>
        <dbReference type="ARBA" id="ARBA00022801"/>
    </source>
</evidence>
<name>I0GSV5_SELRL</name>
<evidence type="ECO:0000256" key="2">
    <source>
        <dbReference type="ARBA" id="ARBA00011899"/>
    </source>
</evidence>
<dbReference type="AlphaFoldDB" id="I0GSV5"/>
<dbReference type="Gene3D" id="2.30.40.10">
    <property type="entry name" value="Urease, subunit C, domain 1"/>
    <property type="match status" value="1"/>
</dbReference>